<dbReference type="STRING" id="1789224.BFG52_02950"/>
<dbReference type="SUPFAM" id="SSF56935">
    <property type="entry name" value="Porins"/>
    <property type="match status" value="1"/>
</dbReference>
<dbReference type="OrthoDB" id="190887at2"/>
<feature type="signal peptide" evidence="2">
    <location>
        <begin position="1"/>
        <end position="30"/>
    </location>
</feature>
<dbReference type="KEGG" id="ala:BFG52_02950"/>
<dbReference type="AlphaFoldDB" id="A0A1B2LWT0"/>
<proteinExistence type="predicted"/>
<keyword evidence="2" id="KW-0732">Signal</keyword>
<evidence type="ECO:0000313" key="4">
    <source>
        <dbReference type="Proteomes" id="UP000093391"/>
    </source>
</evidence>
<evidence type="ECO:0000313" key="3">
    <source>
        <dbReference type="EMBL" id="AOA57412.1"/>
    </source>
</evidence>
<dbReference type="Proteomes" id="UP000093391">
    <property type="component" value="Chromosome"/>
</dbReference>
<protein>
    <submittedName>
        <fullName evidence="3">DcaP-like protein</fullName>
    </submittedName>
</protein>
<dbReference type="InterPro" id="IPR045748">
    <property type="entry name" value="DcaP"/>
</dbReference>
<reference evidence="3 4" key="1">
    <citation type="submission" date="2016-08" db="EMBL/GenBank/DDBJ databases">
        <authorList>
            <person name="Seilhamer J.J."/>
        </authorList>
    </citation>
    <scope>NUCLEOTIDE SEQUENCE [LARGE SCALE GENOMIC DNA]</scope>
    <source>
        <strain evidence="3 4">BRTC-1</strain>
    </source>
</reference>
<gene>
    <name evidence="3" type="ORF">BFG52_02950</name>
</gene>
<sequence length="445" mass="49011">MSHRTVNGKNFMKGGIAVAVLAAMMGTAHAATAEQTEIQKLRQEVEALKALIQQQQVQQQQVQQQVQQQQVYLQQVPAQTAAAKPQSVLSELKSKAGASVKLYGSVRLDSEYQFKGGDGIYNRINTVDLNGVAQNGVLNPNKDRFYSNVGASRIGLDFVAPVNGADVGGKIELDFRGGSNGDTVRIRHAYLTYNNWLLGQTTSSFLSLDTQPEMLDFGSPLGAGVYRTPMVRYSQKLADKTQAFVGLEQGRSANRLPTATAKISHSFADDKALVTGRVLAQETRARLVDGAGREYNDQNKFSWGVGVGAKYKFNDQLTLTADYTHLTGDDKYLLYSDQAYDVDNNGRGISLIDQDAVSVGLGYKINEKWRTNIAYGALFYDGVEKSTANRAAHKNDQLQQGWINVFYNPVKPITLGAEYIYGERETIDDRIGRDSRIGVMAKYDF</sequence>
<keyword evidence="4" id="KW-1185">Reference proteome</keyword>
<dbReference type="Pfam" id="PF19577">
    <property type="entry name" value="DcaP"/>
    <property type="match status" value="1"/>
</dbReference>
<dbReference type="RefSeq" id="WP_067552409.1">
    <property type="nucleotide sequence ID" value="NZ_CP016895.1"/>
</dbReference>
<feature type="chain" id="PRO_5008539859" evidence="2">
    <location>
        <begin position="31"/>
        <end position="445"/>
    </location>
</feature>
<dbReference type="EMBL" id="CP016895">
    <property type="protein sequence ID" value="AOA57412.1"/>
    <property type="molecule type" value="Genomic_DNA"/>
</dbReference>
<organism evidence="3 4">
    <name type="scientific">Acinetobacter larvae</name>
    <dbReference type="NCBI Taxonomy" id="1789224"/>
    <lineage>
        <taxon>Bacteria</taxon>
        <taxon>Pseudomonadati</taxon>
        <taxon>Pseudomonadota</taxon>
        <taxon>Gammaproteobacteria</taxon>
        <taxon>Moraxellales</taxon>
        <taxon>Moraxellaceae</taxon>
        <taxon>Acinetobacter</taxon>
    </lineage>
</organism>
<accession>A0A1B2LWT0</accession>
<dbReference type="Gene3D" id="2.40.160.60">
    <property type="entry name" value="Outer membrane protein transport protein (OMPP1/FadL/TodX)"/>
    <property type="match status" value="1"/>
</dbReference>
<evidence type="ECO:0000256" key="1">
    <source>
        <dbReference type="SAM" id="Coils"/>
    </source>
</evidence>
<keyword evidence="1" id="KW-0175">Coiled coil</keyword>
<feature type="coiled-coil region" evidence="1">
    <location>
        <begin position="31"/>
        <end position="65"/>
    </location>
</feature>
<evidence type="ECO:0000256" key="2">
    <source>
        <dbReference type="SAM" id="SignalP"/>
    </source>
</evidence>
<name>A0A1B2LWT0_9GAMM</name>